<protein>
    <submittedName>
        <fullName evidence="1">Uncharacterized protein</fullName>
    </submittedName>
</protein>
<dbReference type="EMBL" id="KN822983">
    <property type="protein sequence ID" value="KIO29421.1"/>
    <property type="molecule type" value="Genomic_DNA"/>
</dbReference>
<organism evidence="1 2">
    <name type="scientific">Tulasnella calospora MUT 4182</name>
    <dbReference type="NCBI Taxonomy" id="1051891"/>
    <lineage>
        <taxon>Eukaryota</taxon>
        <taxon>Fungi</taxon>
        <taxon>Dikarya</taxon>
        <taxon>Basidiomycota</taxon>
        <taxon>Agaricomycotina</taxon>
        <taxon>Agaricomycetes</taxon>
        <taxon>Cantharellales</taxon>
        <taxon>Tulasnellaceae</taxon>
        <taxon>Tulasnella</taxon>
    </lineage>
</organism>
<dbReference type="Proteomes" id="UP000054248">
    <property type="component" value="Unassembled WGS sequence"/>
</dbReference>
<name>A0A0C3QN56_9AGAM</name>
<dbReference type="Gene3D" id="3.80.10.10">
    <property type="entry name" value="Ribonuclease Inhibitor"/>
    <property type="match status" value="1"/>
</dbReference>
<evidence type="ECO:0000313" key="2">
    <source>
        <dbReference type="Proteomes" id="UP000054248"/>
    </source>
</evidence>
<dbReference type="InterPro" id="IPR032675">
    <property type="entry name" value="LRR_dom_sf"/>
</dbReference>
<dbReference type="SUPFAM" id="SSF52047">
    <property type="entry name" value="RNI-like"/>
    <property type="match status" value="1"/>
</dbReference>
<sequence length="578" mass="62095">MFSFSSILSLWRKPAAASQTGASILDLPDELILDIAHQASPSSSASKPSSTSHQIDLPIDAPVSLPSDLASLSRTNRVFHTILAPVVLRDVHITSARRLRSLALVPADKLSLVKSLSIHLDFDFFIEFARSIDPSYRSFVKDPQHTTACDTANNTTYPSPSLIHILCSVLSSTSSLESFSIRLAKAQDRPSAWRNFAYRQTGLAFGRVFEETMQEVLAVNGRQVQSDSSHSAALLPRLKRVHLDAMEDIAPLLRNAPSLSTLSLRMLEGFETDSCLRLLDDIKSSASHLKHLALSAQSLAIPCTSGARDTSTGFDLVEEIGKACPVLEELDLRVKTYGHSTFEYLTTFSSSEYSDLAATLLNFPQLKAFHLPGNLLTQEQIDVLEAPPALVPSPAKDLLDHIAAHERDAVQAMTVVAPSLERVTWVRPNDAEGSPVSVQYDVPVTEDSGVTLPASSAAWEIPTNLCSSPSASERSLFFRPCSGREVLEFASDHPALTTAALMAVAVAAAGGVTLNGVASAGRGDVVLTAYSGVIVVGMVYGKIANGAKAAVRAADSASGRFAYMVTTEMSKRAQVFIF</sequence>
<dbReference type="AlphaFoldDB" id="A0A0C3QN56"/>
<reference evidence="2" key="2">
    <citation type="submission" date="2015-01" db="EMBL/GenBank/DDBJ databases">
        <title>Evolutionary Origins and Diversification of the Mycorrhizal Mutualists.</title>
        <authorList>
            <consortium name="DOE Joint Genome Institute"/>
            <consortium name="Mycorrhizal Genomics Consortium"/>
            <person name="Kohler A."/>
            <person name="Kuo A."/>
            <person name="Nagy L.G."/>
            <person name="Floudas D."/>
            <person name="Copeland A."/>
            <person name="Barry K.W."/>
            <person name="Cichocki N."/>
            <person name="Veneault-Fourrey C."/>
            <person name="LaButti K."/>
            <person name="Lindquist E.A."/>
            <person name="Lipzen A."/>
            <person name="Lundell T."/>
            <person name="Morin E."/>
            <person name="Murat C."/>
            <person name="Riley R."/>
            <person name="Ohm R."/>
            <person name="Sun H."/>
            <person name="Tunlid A."/>
            <person name="Henrissat B."/>
            <person name="Grigoriev I.V."/>
            <person name="Hibbett D.S."/>
            <person name="Martin F."/>
        </authorList>
    </citation>
    <scope>NUCLEOTIDE SEQUENCE [LARGE SCALE GENOMIC DNA]</scope>
    <source>
        <strain evidence="2">MUT 4182</strain>
    </source>
</reference>
<keyword evidence="2" id="KW-1185">Reference proteome</keyword>
<proteinExistence type="predicted"/>
<gene>
    <name evidence="1" type="ORF">M407DRAFT_6233</name>
</gene>
<dbReference type="OrthoDB" id="3223715at2759"/>
<dbReference type="HOGENOM" id="CLU_471879_0_0_1"/>
<evidence type="ECO:0000313" key="1">
    <source>
        <dbReference type="EMBL" id="KIO29421.1"/>
    </source>
</evidence>
<reference evidence="1 2" key="1">
    <citation type="submission" date="2014-04" db="EMBL/GenBank/DDBJ databases">
        <authorList>
            <consortium name="DOE Joint Genome Institute"/>
            <person name="Kuo A."/>
            <person name="Girlanda M."/>
            <person name="Perotto S."/>
            <person name="Kohler A."/>
            <person name="Nagy L.G."/>
            <person name="Floudas D."/>
            <person name="Copeland A."/>
            <person name="Barry K.W."/>
            <person name="Cichocki N."/>
            <person name="Veneault-Fourrey C."/>
            <person name="LaButti K."/>
            <person name="Lindquist E.A."/>
            <person name="Lipzen A."/>
            <person name="Lundell T."/>
            <person name="Morin E."/>
            <person name="Murat C."/>
            <person name="Sun H."/>
            <person name="Tunlid A."/>
            <person name="Henrissat B."/>
            <person name="Grigoriev I.V."/>
            <person name="Hibbett D.S."/>
            <person name="Martin F."/>
            <person name="Nordberg H.P."/>
            <person name="Cantor M.N."/>
            <person name="Hua S.X."/>
        </authorList>
    </citation>
    <scope>NUCLEOTIDE SEQUENCE [LARGE SCALE GENOMIC DNA]</scope>
    <source>
        <strain evidence="1 2">MUT 4182</strain>
    </source>
</reference>
<accession>A0A0C3QN56</accession>